<feature type="domain" description="CBM6/CBM35/CBM36-like 1" evidence="2">
    <location>
        <begin position="194"/>
        <end position="348"/>
    </location>
</feature>
<dbReference type="CDD" id="cd14490">
    <property type="entry name" value="CBM6-CBM35-CBM36_like_1"/>
    <property type="match status" value="1"/>
</dbReference>
<feature type="domain" description="Alpha-1,3-glucanase catalytic" evidence="3">
    <location>
        <begin position="393"/>
        <end position="681"/>
    </location>
</feature>
<comment type="caution">
    <text evidence="4">The sequence shown here is derived from an EMBL/GenBank/DDBJ whole genome shotgun (WGS) entry which is preliminary data.</text>
</comment>
<evidence type="ECO:0000256" key="1">
    <source>
        <dbReference type="SAM" id="MobiDB-lite"/>
    </source>
</evidence>
<dbReference type="Pfam" id="PF22816">
    <property type="entry name" value="CatAgl_D2"/>
    <property type="match status" value="1"/>
</dbReference>
<feature type="compositionally biased region" description="Basic and acidic residues" evidence="1">
    <location>
        <begin position="96"/>
        <end position="119"/>
    </location>
</feature>
<sequence>MVAGADDWDHGPGPGPGAAHRDDVRPEPQPDPADGAVDRRLQRRAGHPAALCGGELSPARARPRRRVGGGLLKVRRPARPAPGDPGRGPGGGAGRGPDHDPDPAGHGPDRLVRGGDPRARPARPGGGPLAAPGNRPQRRLGAERGLAGFWKSILLAAILETAAWASFAAEPSPTPATVAALPPQATLGRGARAPFVEYEAENGLTNGKIIGPDRTFTSLAAEASGRRAVRLEGVGGYVEFILDRPADAVSLRYALPDAADGRGLDGQIAIYADGVRLGALALTSRYGWFYGRYPFTNQPGDGRPHHFYDESRLRLPAVLPAGTRVRFVVEKPDAAAWRVLDLADFERVGPPARRPPNAISILGFGADPSGARDSLAPITAAIAAGRRSGRPVWIDPGVYRVDGHLVADRVTLAGAGPWYSVLTGRGVGVYGRAAPHGSRDVVLRDFAIIGEVEERVDKARLAGVGGAMSRSAISNLWIQHTKGGLWFDGPMSAIRVRGLRILDQTADGLNFHRDVADAVVEDTFVRNAGDDGLASWSQGKGNRRITFRRNTVIAPVLANGIAAYGGRDITIEGNLVADTVTEGGGLHLGSRFEATPFGGQIRLTGNTTVRAGVLDPNWRTGVGALWLYALDGPIDGARIRVEDTDLVDSSYEAIQFTGKPIRGVSFSRITIDGAGTYAVQLQSSGAATFDRVKSRGLGIGGVHDCGSGFEVVRAAGNDGWETTLCPAAGVQGAARR</sequence>
<dbReference type="SMART" id="SM00710">
    <property type="entry name" value="PbH1"/>
    <property type="match status" value="7"/>
</dbReference>
<protein>
    <submittedName>
        <fullName evidence="4">Mycodextranase</fullName>
    </submittedName>
</protein>
<dbReference type="InterPro" id="IPR055149">
    <property type="entry name" value="Agl_cat_D2"/>
</dbReference>
<feature type="compositionally biased region" description="Basic and acidic residues" evidence="1">
    <location>
        <begin position="19"/>
        <end position="28"/>
    </location>
</feature>
<dbReference type="Pfam" id="PF22815">
    <property type="entry name" value="CatAgl_D1"/>
    <property type="match status" value="1"/>
</dbReference>
<dbReference type="InterPro" id="IPR012334">
    <property type="entry name" value="Pectin_lyas_fold"/>
</dbReference>
<proteinExistence type="predicted"/>
<dbReference type="EMBL" id="QFYP01000001">
    <property type="protein sequence ID" value="RAK58324.1"/>
    <property type="molecule type" value="Genomic_DNA"/>
</dbReference>
<feature type="compositionally biased region" description="Gly residues" evidence="1">
    <location>
        <begin position="85"/>
        <end position="95"/>
    </location>
</feature>
<evidence type="ECO:0000313" key="4">
    <source>
        <dbReference type="EMBL" id="RAK58324.1"/>
    </source>
</evidence>
<gene>
    <name evidence="4" type="ORF">DJ021_00105</name>
</gene>
<dbReference type="Gene3D" id="2.160.20.10">
    <property type="entry name" value="Single-stranded right-handed beta-helix, Pectin lyase-like"/>
    <property type="match status" value="1"/>
</dbReference>
<name>A0A328AXK9_9CAUL</name>
<dbReference type="InterPro" id="IPR033801">
    <property type="entry name" value="CBM6-CBM35-CBM36-like_1"/>
</dbReference>
<feature type="compositionally biased region" description="Basic residues" evidence="1">
    <location>
        <begin position="61"/>
        <end position="78"/>
    </location>
</feature>
<dbReference type="AlphaFoldDB" id="A0A328AXK9"/>
<keyword evidence="5" id="KW-1185">Reference proteome</keyword>
<dbReference type="InterPro" id="IPR011050">
    <property type="entry name" value="Pectin_lyase_fold/virulence"/>
</dbReference>
<feature type="region of interest" description="Disordered" evidence="1">
    <location>
        <begin position="1"/>
        <end position="138"/>
    </location>
</feature>
<evidence type="ECO:0000259" key="3">
    <source>
        <dbReference type="Pfam" id="PF22816"/>
    </source>
</evidence>
<accession>A0A328AXK9</accession>
<dbReference type="Proteomes" id="UP000249842">
    <property type="component" value="Unassembled WGS sequence"/>
</dbReference>
<reference evidence="5" key="1">
    <citation type="submission" date="2018-05" db="EMBL/GenBank/DDBJ databases">
        <authorList>
            <person name="Li X."/>
        </authorList>
    </citation>
    <scope>NUCLEOTIDE SEQUENCE [LARGE SCALE GENOMIC DNA]</scope>
    <source>
        <strain evidence="5">HKS-05</strain>
    </source>
</reference>
<evidence type="ECO:0000259" key="2">
    <source>
        <dbReference type="Pfam" id="PF22815"/>
    </source>
</evidence>
<organism evidence="4 5">
    <name type="scientific">Phenylobacterium hankyongense</name>
    <dbReference type="NCBI Taxonomy" id="1813876"/>
    <lineage>
        <taxon>Bacteria</taxon>
        <taxon>Pseudomonadati</taxon>
        <taxon>Pseudomonadota</taxon>
        <taxon>Alphaproteobacteria</taxon>
        <taxon>Caulobacterales</taxon>
        <taxon>Caulobacteraceae</taxon>
        <taxon>Phenylobacterium</taxon>
    </lineage>
</organism>
<dbReference type="InterPro" id="IPR006626">
    <property type="entry name" value="PbH1"/>
</dbReference>
<evidence type="ECO:0000313" key="5">
    <source>
        <dbReference type="Proteomes" id="UP000249842"/>
    </source>
</evidence>
<dbReference type="SUPFAM" id="SSF51126">
    <property type="entry name" value="Pectin lyase-like"/>
    <property type="match status" value="1"/>
</dbReference>